<reference evidence="4 6" key="2">
    <citation type="submission" date="2023-12" db="EMBL/GenBank/DDBJ databases">
        <authorList>
            <person name="Easwaran N."/>
            <person name="Lazarus H.P.S."/>
        </authorList>
    </citation>
    <scope>NUCLEOTIDE SEQUENCE [LARGE SCALE GENOMIC DNA]</scope>
    <source>
        <strain evidence="4 6">VIT-2023</strain>
    </source>
</reference>
<feature type="domain" description="Nucleotidyl transferase" evidence="1">
    <location>
        <begin position="4"/>
        <end position="263"/>
    </location>
</feature>
<dbReference type="InterPro" id="IPR029044">
    <property type="entry name" value="Nucleotide-diphossugar_trans"/>
</dbReference>
<dbReference type="GO" id="GO:0009298">
    <property type="term" value="P:GDP-mannose biosynthetic process"/>
    <property type="evidence" value="ECO:0007669"/>
    <property type="project" value="TreeGrafter"/>
</dbReference>
<comment type="caution">
    <text evidence="3">The sequence shown here is derived from an EMBL/GenBank/DDBJ whole genome shotgun (WGS) entry which is preliminary data.</text>
</comment>
<feature type="domain" description="Cupin type-2" evidence="2">
    <location>
        <begin position="358"/>
        <end position="415"/>
    </location>
</feature>
<gene>
    <name evidence="3" type="ORF">AS033_10090</name>
    <name evidence="4" type="ORF">SZL87_12375</name>
</gene>
<evidence type="ECO:0000313" key="5">
    <source>
        <dbReference type="Proteomes" id="UP000053797"/>
    </source>
</evidence>
<dbReference type="InterPro" id="IPR014710">
    <property type="entry name" value="RmlC-like_jellyroll"/>
</dbReference>
<evidence type="ECO:0000313" key="6">
    <source>
        <dbReference type="Proteomes" id="UP001387110"/>
    </source>
</evidence>
<organism evidence="3 5">
    <name type="scientific">Exiguobacterium indicum</name>
    <dbReference type="NCBI Taxonomy" id="296995"/>
    <lineage>
        <taxon>Bacteria</taxon>
        <taxon>Bacillati</taxon>
        <taxon>Bacillota</taxon>
        <taxon>Bacilli</taxon>
        <taxon>Bacillales</taxon>
        <taxon>Bacillales Family XII. Incertae Sedis</taxon>
        <taxon>Exiguobacterium</taxon>
    </lineage>
</organism>
<dbReference type="OrthoDB" id="9806359at2"/>
<dbReference type="AlphaFoldDB" id="A0A0V8GEG4"/>
<name>A0A0V8GEG4_9BACL</name>
<dbReference type="RefSeq" id="WP_052017228.1">
    <property type="nucleotide sequence ID" value="NZ_FMYN01000003.1"/>
</dbReference>
<evidence type="ECO:0000259" key="1">
    <source>
        <dbReference type="Pfam" id="PF00483"/>
    </source>
</evidence>
<evidence type="ECO:0000259" key="2">
    <source>
        <dbReference type="Pfam" id="PF07883"/>
    </source>
</evidence>
<dbReference type="InterPro" id="IPR005835">
    <property type="entry name" value="NTP_transferase_dom"/>
</dbReference>
<evidence type="ECO:0000313" key="3">
    <source>
        <dbReference type="EMBL" id="KSU48672.1"/>
    </source>
</evidence>
<protein>
    <submittedName>
        <fullName evidence="4">Sugar phosphate nucleotidyltransferase</fullName>
    </submittedName>
</protein>
<dbReference type="Gene3D" id="3.90.550.10">
    <property type="entry name" value="Spore Coat Polysaccharide Biosynthesis Protein SpsA, Chain A"/>
    <property type="match status" value="1"/>
</dbReference>
<reference evidence="3 5" key="1">
    <citation type="journal article" date="2015" name="Int. J. Syst. Evol. Microbiol.">
        <title>Exiguobacterium enclense sp. nov., isolated from sediment.</title>
        <authorList>
            <person name="Dastager S.G."/>
            <person name="Mawlankar R."/>
            <person name="Sonalkar V.V."/>
            <person name="Thorat M.N."/>
            <person name="Mual P."/>
            <person name="Verma A."/>
            <person name="Krishnamurthi S."/>
            <person name="Tang S.K."/>
            <person name="Li W.J."/>
        </authorList>
    </citation>
    <scope>NUCLEOTIDE SEQUENCE [LARGE SCALE GENOMIC DNA]</scope>
    <source>
        <strain evidence="3 5">NIO-1109</strain>
    </source>
</reference>
<dbReference type="Pfam" id="PF00483">
    <property type="entry name" value="NTP_transferase"/>
    <property type="match status" value="1"/>
</dbReference>
<dbReference type="EMBL" id="LNQL01000003">
    <property type="protein sequence ID" value="KSU48672.1"/>
    <property type="molecule type" value="Genomic_DNA"/>
</dbReference>
<evidence type="ECO:0000313" key="4">
    <source>
        <dbReference type="EMBL" id="MEI4463229.1"/>
    </source>
</evidence>
<accession>A0A0V8GEG4</accession>
<dbReference type="SUPFAM" id="SSF53448">
    <property type="entry name" value="Nucleotide-diphospho-sugar transferases"/>
    <property type="match status" value="1"/>
</dbReference>
<dbReference type="Gene3D" id="2.60.120.10">
    <property type="entry name" value="Jelly Rolls"/>
    <property type="match status" value="1"/>
</dbReference>
<dbReference type="EMBL" id="JBAWKY010000003">
    <property type="protein sequence ID" value="MEI4463229.1"/>
    <property type="molecule type" value="Genomic_DNA"/>
</dbReference>
<dbReference type="GO" id="GO:0004475">
    <property type="term" value="F:mannose-1-phosphate guanylyltransferase (GTP) activity"/>
    <property type="evidence" value="ECO:0007669"/>
    <property type="project" value="TreeGrafter"/>
</dbReference>
<sequence>MYILLLSGGSGKRLWPLSNDLNSKQFLKILEDRDGNKQSMMERVFQQLQEVGLDDRTVITTTSSQVDAIENQLGFRTSIIQEPSRRDTFPAIMLATSYLAERIDLEETIIIMPVDPYVELSFFERFEQLDQAVQEHPDALHLMGVEPLHPTSKYGYIIPQTSENVSIVDRFQEKPTVEVASDLIEQGALWNCGVFACRLDFLMQCLEEQAVPTTFEALHSNYDALEKTSFDYAVVEKTDSLFVHRYDGYWKDLGTWNTLTEEMPHPLHGNARMLHSKNTHIVNELQVPVLGIGLDNLIVSVSPDGVLVASKDETPALKEYLTDDTLPPQFEWKRWGYATILHQQQLEDGRYAVTRRLHIKAHQQISHHYHAHTDSTWSILQGRAEALIDGQSQQLGPTSVVHIPQGIPHTLTTLEDLIMIEIKYSIDWTEQDNYPLPTSIRSKP</sequence>
<dbReference type="InterPro" id="IPR051161">
    <property type="entry name" value="Mannose-6P_isomerase_type2"/>
</dbReference>
<dbReference type="Proteomes" id="UP000053797">
    <property type="component" value="Unassembled WGS sequence"/>
</dbReference>
<dbReference type="Pfam" id="PF07883">
    <property type="entry name" value="Cupin_2"/>
    <property type="match status" value="1"/>
</dbReference>
<dbReference type="InterPro" id="IPR013096">
    <property type="entry name" value="Cupin_2"/>
</dbReference>
<proteinExistence type="predicted"/>
<dbReference type="Proteomes" id="UP001387110">
    <property type="component" value="Unassembled WGS sequence"/>
</dbReference>
<dbReference type="SUPFAM" id="SSF51182">
    <property type="entry name" value="RmlC-like cupins"/>
    <property type="match status" value="1"/>
</dbReference>
<dbReference type="PANTHER" id="PTHR46390:SF1">
    <property type="entry name" value="MANNOSE-1-PHOSPHATE GUANYLYLTRANSFERASE"/>
    <property type="match status" value="1"/>
</dbReference>
<dbReference type="PANTHER" id="PTHR46390">
    <property type="entry name" value="MANNOSE-1-PHOSPHATE GUANYLYLTRANSFERASE"/>
    <property type="match status" value="1"/>
</dbReference>
<keyword evidence="6" id="KW-1185">Reference proteome</keyword>
<dbReference type="InterPro" id="IPR011051">
    <property type="entry name" value="RmlC_Cupin_sf"/>
</dbReference>